<evidence type="ECO:0000313" key="8">
    <source>
        <dbReference type="Proteomes" id="UP000077037"/>
    </source>
</evidence>
<dbReference type="HAMAP" id="MF_00337">
    <property type="entry name" value="Exonuc_7_S"/>
    <property type="match status" value="1"/>
</dbReference>
<evidence type="ECO:0000256" key="2">
    <source>
        <dbReference type="ARBA" id="ARBA00022490"/>
    </source>
</evidence>
<dbReference type="NCBIfam" id="NF002140">
    <property type="entry name" value="PRK00977.1-4"/>
    <property type="match status" value="1"/>
</dbReference>
<organism evidence="7 8">
    <name type="scientific">Bordetella ansorpii</name>
    <dbReference type="NCBI Taxonomy" id="288768"/>
    <lineage>
        <taxon>Bacteria</taxon>
        <taxon>Pseudomonadati</taxon>
        <taxon>Pseudomonadota</taxon>
        <taxon>Betaproteobacteria</taxon>
        <taxon>Burkholderiales</taxon>
        <taxon>Alcaligenaceae</taxon>
        <taxon>Bordetella</taxon>
    </lineage>
</organism>
<keyword evidence="5 6" id="KW-0269">Exonuclease</keyword>
<dbReference type="InterPro" id="IPR003761">
    <property type="entry name" value="Exonuc_VII_S"/>
</dbReference>
<evidence type="ECO:0000256" key="1">
    <source>
        <dbReference type="ARBA" id="ARBA00009998"/>
    </source>
</evidence>
<evidence type="ECO:0000256" key="6">
    <source>
        <dbReference type="HAMAP-Rule" id="MF_00337"/>
    </source>
</evidence>
<name>A0A157QBR3_9BORD</name>
<keyword evidence="4 6" id="KW-0378">Hydrolase</keyword>
<dbReference type="PANTHER" id="PTHR34137">
    <property type="entry name" value="EXODEOXYRIBONUCLEASE 7 SMALL SUBUNIT"/>
    <property type="match status" value="1"/>
</dbReference>
<sequence length="89" mass="9946">MAPTKQADPQTRNDRPLPQDFETALAELESLVAAMEDGTLPLEQSLAAYRRGVELTRVCQERLTQAEQQVRVLEGDLLRPLDPTALDDE</sequence>
<gene>
    <name evidence="6 7" type="primary">xseB</name>
    <name evidence="7" type="ORF">SAMEA1982600_03509</name>
</gene>
<dbReference type="GO" id="GO:0009318">
    <property type="term" value="C:exodeoxyribonuclease VII complex"/>
    <property type="evidence" value="ECO:0007669"/>
    <property type="project" value="UniProtKB-UniRule"/>
</dbReference>
<dbReference type="GO" id="GO:0006308">
    <property type="term" value="P:DNA catabolic process"/>
    <property type="evidence" value="ECO:0007669"/>
    <property type="project" value="UniProtKB-UniRule"/>
</dbReference>
<keyword evidence="3 6" id="KW-0540">Nuclease</keyword>
<dbReference type="OrthoDB" id="287668at2"/>
<evidence type="ECO:0000256" key="5">
    <source>
        <dbReference type="ARBA" id="ARBA00022839"/>
    </source>
</evidence>
<dbReference type="PANTHER" id="PTHR34137:SF1">
    <property type="entry name" value="EXODEOXYRIBONUCLEASE 7 SMALL SUBUNIT"/>
    <property type="match status" value="1"/>
</dbReference>
<comment type="subunit">
    <text evidence="6">Heterooligomer composed of large and small subunits.</text>
</comment>
<dbReference type="Gene3D" id="1.10.287.1040">
    <property type="entry name" value="Exonuclease VII, small subunit"/>
    <property type="match status" value="1"/>
</dbReference>
<dbReference type="NCBIfam" id="TIGR01280">
    <property type="entry name" value="xseB"/>
    <property type="match status" value="1"/>
</dbReference>
<protein>
    <recommendedName>
        <fullName evidence="6">Exodeoxyribonuclease 7 small subunit</fullName>
        <ecNumber evidence="6">3.1.11.6</ecNumber>
    </recommendedName>
    <alternativeName>
        <fullName evidence="6">Exodeoxyribonuclease VII small subunit</fullName>
        <shortName evidence="6">Exonuclease VII small subunit</shortName>
    </alternativeName>
</protein>
<dbReference type="GO" id="GO:0008855">
    <property type="term" value="F:exodeoxyribonuclease VII activity"/>
    <property type="evidence" value="ECO:0007669"/>
    <property type="project" value="UniProtKB-UniRule"/>
</dbReference>
<comment type="function">
    <text evidence="6">Bidirectionally degrades single-stranded DNA into large acid-insoluble oligonucleotides, which are then degraded further into small acid-soluble oligonucleotides.</text>
</comment>
<comment type="catalytic activity">
    <reaction evidence="6">
        <text>Exonucleolytic cleavage in either 5'- to 3'- or 3'- to 5'-direction to yield nucleoside 5'-phosphates.</text>
        <dbReference type="EC" id="3.1.11.6"/>
    </reaction>
</comment>
<dbReference type="GO" id="GO:0005829">
    <property type="term" value="C:cytosol"/>
    <property type="evidence" value="ECO:0007669"/>
    <property type="project" value="TreeGrafter"/>
</dbReference>
<keyword evidence="2 6" id="KW-0963">Cytoplasm</keyword>
<dbReference type="InterPro" id="IPR037004">
    <property type="entry name" value="Exonuc_VII_ssu_sf"/>
</dbReference>
<evidence type="ECO:0000256" key="3">
    <source>
        <dbReference type="ARBA" id="ARBA00022722"/>
    </source>
</evidence>
<reference evidence="7 8" key="1">
    <citation type="submission" date="2016-03" db="EMBL/GenBank/DDBJ databases">
        <authorList>
            <consortium name="Pathogen Informatics"/>
        </authorList>
    </citation>
    <scope>NUCLEOTIDE SEQUENCE [LARGE SCALE GENOMIC DNA]</scope>
    <source>
        <strain evidence="7 8">NCTC13364</strain>
    </source>
</reference>
<dbReference type="SUPFAM" id="SSF116842">
    <property type="entry name" value="XseB-like"/>
    <property type="match status" value="1"/>
</dbReference>
<evidence type="ECO:0000313" key="7">
    <source>
        <dbReference type="EMBL" id="SAI43151.1"/>
    </source>
</evidence>
<evidence type="ECO:0000256" key="4">
    <source>
        <dbReference type="ARBA" id="ARBA00022801"/>
    </source>
</evidence>
<dbReference type="AlphaFoldDB" id="A0A157QBR3"/>
<proteinExistence type="inferred from homology"/>
<dbReference type="NCBIfam" id="NF002141">
    <property type="entry name" value="PRK00977.1-5"/>
    <property type="match status" value="1"/>
</dbReference>
<comment type="subcellular location">
    <subcellularLocation>
        <location evidence="6">Cytoplasm</location>
    </subcellularLocation>
</comment>
<dbReference type="EC" id="3.1.11.6" evidence="6"/>
<comment type="similarity">
    <text evidence="1 6">Belongs to the XseB family.</text>
</comment>
<dbReference type="RefSeq" id="WP_066415821.1">
    <property type="nucleotide sequence ID" value="NZ_FKBS01000017.1"/>
</dbReference>
<dbReference type="Proteomes" id="UP000077037">
    <property type="component" value="Unassembled WGS sequence"/>
</dbReference>
<dbReference type="Pfam" id="PF02609">
    <property type="entry name" value="Exonuc_VII_S"/>
    <property type="match status" value="1"/>
</dbReference>
<accession>A0A157QBR3</accession>
<dbReference type="EMBL" id="FKBS01000017">
    <property type="protein sequence ID" value="SAI43151.1"/>
    <property type="molecule type" value="Genomic_DNA"/>
</dbReference>